<organism evidence="3">
    <name type="scientific">viral metagenome</name>
    <dbReference type="NCBI Taxonomy" id="1070528"/>
    <lineage>
        <taxon>unclassified sequences</taxon>
        <taxon>metagenomes</taxon>
        <taxon>organismal metagenomes</taxon>
    </lineage>
</organism>
<feature type="domain" description="Major capsid protein C-terminal" evidence="1">
    <location>
        <begin position="314"/>
        <end position="512"/>
    </location>
</feature>
<dbReference type="Gene3D" id="2.70.9.20">
    <property type="entry name" value="Major capsid protein Vp54"/>
    <property type="match status" value="1"/>
</dbReference>
<dbReference type="EMBL" id="MN739542">
    <property type="protein sequence ID" value="QHT12220.1"/>
    <property type="molecule type" value="Genomic_DNA"/>
</dbReference>
<dbReference type="Pfam" id="PF16903">
    <property type="entry name" value="Capsid_N"/>
    <property type="match status" value="1"/>
</dbReference>
<dbReference type="InterPro" id="IPR031654">
    <property type="entry name" value="Capsid_N"/>
</dbReference>
<name>A0A6C0D7D1_9ZZZZ</name>
<evidence type="ECO:0000259" key="1">
    <source>
        <dbReference type="Pfam" id="PF04451"/>
    </source>
</evidence>
<accession>A0A6C0D7D1</accession>
<evidence type="ECO:0000259" key="2">
    <source>
        <dbReference type="Pfam" id="PF16903"/>
    </source>
</evidence>
<feature type="domain" description="Major capsid protein N-terminal" evidence="2">
    <location>
        <begin position="26"/>
        <end position="255"/>
    </location>
</feature>
<dbReference type="InterPro" id="IPR038519">
    <property type="entry name" value="MCP_C_sf"/>
</dbReference>
<proteinExistence type="predicted"/>
<protein>
    <recommendedName>
        <fullName evidence="4">Major capsid protein N-terminal domain-containing protein</fullName>
    </recommendedName>
</protein>
<dbReference type="GO" id="GO:0005198">
    <property type="term" value="F:structural molecule activity"/>
    <property type="evidence" value="ECO:0007669"/>
    <property type="project" value="InterPro"/>
</dbReference>
<dbReference type="InterPro" id="IPR016112">
    <property type="entry name" value="VP_dsDNA_II"/>
</dbReference>
<evidence type="ECO:0008006" key="4">
    <source>
        <dbReference type="Google" id="ProtNLM"/>
    </source>
</evidence>
<reference evidence="3" key="1">
    <citation type="journal article" date="2020" name="Nature">
        <title>Giant virus diversity and host interactions through global metagenomics.</title>
        <authorList>
            <person name="Schulz F."/>
            <person name="Roux S."/>
            <person name="Paez-Espino D."/>
            <person name="Jungbluth S."/>
            <person name="Walsh D.A."/>
            <person name="Denef V.J."/>
            <person name="McMahon K.D."/>
            <person name="Konstantinidis K.T."/>
            <person name="Eloe-Fadrosh E.A."/>
            <person name="Kyrpides N.C."/>
            <person name="Woyke T."/>
        </authorList>
    </citation>
    <scope>NUCLEOTIDE SEQUENCE</scope>
    <source>
        <strain evidence="3">GVMAG-M-3300023174-129</strain>
    </source>
</reference>
<dbReference type="Pfam" id="PF04451">
    <property type="entry name" value="Capsid_NCLDV"/>
    <property type="match status" value="1"/>
</dbReference>
<dbReference type="SUPFAM" id="SSF49749">
    <property type="entry name" value="Group II dsDNA viruses VP"/>
    <property type="match status" value="2"/>
</dbReference>
<dbReference type="Gene3D" id="2.70.9.10">
    <property type="entry name" value="Adenovirus Type 2 Hexon, domain 4"/>
    <property type="match status" value="1"/>
</dbReference>
<dbReference type="AlphaFoldDB" id="A0A6C0D7D1"/>
<evidence type="ECO:0000313" key="3">
    <source>
        <dbReference type="EMBL" id="QHT12220.1"/>
    </source>
</evidence>
<sequence length="517" mass="59607">MTGGGLLTLVAYGQQNVLLSGNPQFTYFYKSFRRYSHFSMENVTSPLEGPSELLYDQSIRLRKKIERIGDLVSDMYFSFRIPDIYSKFITPTTNYNSQYEFQWARYLGAAIIQNVAFYVGGTKVQEFDGTYIMSKALLDYDKDKLQKWKNLVGDVPEVVDPANSKYGGGLLNQGYPTVLNNSTTTQAQFNRPSIFGRDIHVPLPFWFCENTSQSLPLVSLQSHDCEIQITLNPIEQLYSILDASGYRVAPGYRVDTDISGVYNNIPNYVNIPDITDITMNNFLVDWSYQKPPFNNWPLNPRIQTTYIYLTDEDRRVFSSSPLSYLYQEVRMFPFLGLYNRQILDVECHNPVSRLYFVMRRSDTTYRNDFGNLTNWYNYPHPPFYPTPGTTNYYKNSFSSGLLIPQGQLETIRAIRILADGNEIQQEKPVDFFTRITPYKNLTGDSEDLIPVYSFSLHSPTTQPSGTINTSRIRNFQVEVDVYPLPQNTTYTYNLYLYVESYNFFEVTSGMGGKKFAV</sequence>
<dbReference type="InterPro" id="IPR007542">
    <property type="entry name" value="MCP_C"/>
</dbReference>